<sequence>MLACQGQNLGPITLARKQIKLIHQDWLLEHIPKVANDCINFDDEWEYRRLLELIDETVPSLLKWTVEKGKDSLHEEVREASKDFAI</sequence>
<accession>A0A6I4VY80</accession>
<comment type="caution">
    <text evidence="1">The sequence shown here is derived from an EMBL/GenBank/DDBJ whole genome shotgun (WGS) entry which is preliminary data.</text>
</comment>
<dbReference type="Proteomes" id="UP000430692">
    <property type="component" value="Unassembled WGS sequence"/>
</dbReference>
<keyword evidence="2" id="KW-1185">Reference proteome</keyword>
<dbReference type="AlphaFoldDB" id="A0A6I4VY80"/>
<reference evidence="1 2" key="1">
    <citation type="submission" date="2019-12" db="EMBL/GenBank/DDBJ databases">
        <title>Whole-genome analyses of novel actinobacteria.</title>
        <authorList>
            <person name="Sahin N."/>
            <person name="Saygin H."/>
        </authorList>
    </citation>
    <scope>NUCLEOTIDE SEQUENCE [LARGE SCALE GENOMIC DNA]</scope>
    <source>
        <strain evidence="1 2">KC615</strain>
    </source>
</reference>
<name>A0A6I4VY80_9BACL</name>
<evidence type="ECO:0000313" key="1">
    <source>
        <dbReference type="EMBL" id="MXQ54915.1"/>
    </source>
</evidence>
<dbReference type="RefSeq" id="WP_160802269.1">
    <property type="nucleotide sequence ID" value="NZ_WUUL01000010.1"/>
</dbReference>
<protein>
    <submittedName>
        <fullName evidence="1">Uncharacterized protein</fullName>
    </submittedName>
</protein>
<proteinExistence type="predicted"/>
<organism evidence="1 2">
    <name type="scientific">Shimazuella alba</name>
    <dbReference type="NCBI Taxonomy" id="2690964"/>
    <lineage>
        <taxon>Bacteria</taxon>
        <taxon>Bacillati</taxon>
        <taxon>Bacillota</taxon>
        <taxon>Bacilli</taxon>
        <taxon>Bacillales</taxon>
        <taxon>Thermoactinomycetaceae</taxon>
        <taxon>Shimazuella</taxon>
    </lineage>
</organism>
<gene>
    <name evidence="1" type="ORF">GSM42_14550</name>
</gene>
<evidence type="ECO:0000313" key="2">
    <source>
        <dbReference type="Proteomes" id="UP000430692"/>
    </source>
</evidence>
<dbReference type="EMBL" id="WUUL01000010">
    <property type="protein sequence ID" value="MXQ54915.1"/>
    <property type="molecule type" value="Genomic_DNA"/>
</dbReference>